<evidence type="ECO:0000256" key="6">
    <source>
        <dbReference type="ARBA" id="ARBA00037589"/>
    </source>
</evidence>
<evidence type="ECO:0000259" key="10">
    <source>
        <dbReference type="Pfam" id="PF02602"/>
    </source>
</evidence>
<evidence type="ECO:0000256" key="5">
    <source>
        <dbReference type="ARBA" id="ARBA00023244"/>
    </source>
</evidence>
<evidence type="ECO:0000256" key="3">
    <source>
        <dbReference type="ARBA" id="ARBA00013109"/>
    </source>
</evidence>
<dbReference type="InterPro" id="IPR039793">
    <property type="entry name" value="UROS/Hem4"/>
</dbReference>
<protein>
    <recommendedName>
        <fullName evidence="7 9">Uroporphyrinogen-III synthase</fullName>
        <ecNumber evidence="3 9">4.2.1.75</ecNumber>
    </recommendedName>
</protein>
<dbReference type="GO" id="GO:0006780">
    <property type="term" value="P:uroporphyrinogen III biosynthetic process"/>
    <property type="evidence" value="ECO:0007669"/>
    <property type="project" value="UniProtKB-UniRule"/>
</dbReference>
<accession>E0XXC8</accession>
<evidence type="ECO:0000313" key="11">
    <source>
        <dbReference type="EMBL" id="ADI19069.1"/>
    </source>
</evidence>
<dbReference type="SUPFAM" id="SSF69618">
    <property type="entry name" value="HemD-like"/>
    <property type="match status" value="1"/>
</dbReference>
<comment type="pathway">
    <text evidence="1 9">Porphyrin-containing compound metabolism; protoporphyrin-IX biosynthesis; coproporphyrinogen-III from 5-aminolevulinate: step 3/4.</text>
</comment>
<feature type="domain" description="Tetrapyrrole biosynthesis uroporphyrinogen III synthase" evidence="10">
    <location>
        <begin position="28"/>
        <end position="256"/>
    </location>
</feature>
<comment type="function">
    <text evidence="6 9">Catalyzes cyclization of the linear tetrapyrrole, hydroxymethylbilane, to the macrocyclic uroporphyrinogen III.</text>
</comment>
<evidence type="ECO:0000256" key="7">
    <source>
        <dbReference type="ARBA" id="ARBA00040167"/>
    </source>
</evidence>
<comment type="similarity">
    <text evidence="2 9">Belongs to the uroporphyrinogen-III synthase family.</text>
</comment>
<organism evidence="11">
    <name type="scientific">uncultured delta proteobacterium HF0070_15B21</name>
    <dbReference type="NCBI Taxonomy" id="710825"/>
    <lineage>
        <taxon>Bacteria</taxon>
        <taxon>Deltaproteobacteria</taxon>
        <taxon>environmental samples</taxon>
    </lineage>
</organism>
<dbReference type="EMBL" id="GU474909">
    <property type="protein sequence ID" value="ADI19069.1"/>
    <property type="molecule type" value="Genomic_DNA"/>
</dbReference>
<dbReference type="PANTHER" id="PTHR38042:SF1">
    <property type="entry name" value="UROPORPHYRINOGEN-III SYNTHASE, CHLOROPLASTIC"/>
    <property type="match status" value="1"/>
</dbReference>
<name>E0XXC8_9DELT</name>
<evidence type="ECO:0000256" key="4">
    <source>
        <dbReference type="ARBA" id="ARBA00023239"/>
    </source>
</evidence>
<proteinExistence type="inferred from homology"/>
<dbReference type="Gene3D" id="3.40.50.10090">
    <property type="match status" value="2"/>
</dbReference>
<keyword evidence="4 9" id="KW-0456">Lyase</keyword>
<dbReference type="AlphaFoldDB" id="E0XXC8"/>
<dbReference type="Pfam" id="PF02602">
    <property type="entry name" value="HEM4"/>
    <property type="match status" value="1"/>
</dbReference>
<evidence type="ECO:0000256" key="1">
    <source>
        <dbReference type="ARBA" id="ARBA00004772"/>
    </source>
</evidence>
<dbReference type="CDD" id="cd06578">
    <property type="entry name" value="HemD"/>
    <property type="match status" value="1"/>
</dbReference>
<dbReference type="InterPro" id="IPR036108">
    <property type="entry name" value="4pyrrol_syn_uPrphyn_synt_sf"/>
</dbReference>
<keyword evidence="5 9" id="KW-0627">Porphyrin biosynthesis</keyword>
<dbReference type="EC" id="4.2.1.75" evidence="3 9"/>
<evidence type="ECO:0000256" key="2">
    <source>
        <dbReference type="ARBA" id="ARBA00008133"/>
    </source>
</evidence>
<dbReference type="PANTHER" id="PTHR38042">
    <property type="entry name" value="UROPORPHYRINOGEN-III SYNTHASE, CHLOROPLASTIC"/>
    <property type="match status" value="1"/>
</dbReference>
<dbReference type="InterPro" id="IPR003754">
    <property type="entry name" value="4pyrrol_synth_uPrphyn_synth"/>
</dbReference>
<evidence type="ECO:0000256" key="8">
    <source>
        <dbReference type="ARBA" id="ARBA00048617"/>
    </source>
</evidence>
<evidence type="ECO:0000256" key="9">
    <source>
        <dbReference type="RuleBase" id="RU366031"/>
    </source>
</evidence>
<comment type="catalytic activity">
    <reaction evidence="8 9">
        <text>hydroxymethylbilane = uroporphyrinogen III + H2O</text>
        <dbReference type="Rhea" id="RHEA:18965"/>
        <dbReference type="ChEBI" id="CHEBI:15377"/>
        <dbReference type="ChEBI" id="CHEBI:57308"/>
        <dbReference type="ChEBI" id="CHEBI:57845"/>
        <dbReference type="EC" id="4.2.1.75"/>
    </reaction>
</comment>
<sequence>MSAEFQNDLPLKGQRILVTREEGPDHSLSESLIQLGAQVHIHPLISIQPPDSWDSFDQQINHINQIDWLVFTSRNGVIFTFQRLAELNLLNEIFQSVRIACIGPATAEALLQEGLETDLIPGLYQSEGLIQEFQKMKPDGLCIWLVQAEAPRSILQEELIKMNAEVVTSTVYCNRMPQMDFSPLLELIRLKKLDWIVFASASAVKNLSSIIPKEWGKTWSSNLKVACLGEITKNAAMEQGLNVEVEPEVQNFEHLTMAISDYVSKQGQRI</sequence>
<reference evidence="11" key="1">
    <citation type="journal article" date="2011" name="Environ. Microbiol.">
        <title>Time-series analyses of Monterey Bay coastal microbial picoplankton using a 'genome proxy' microarray.</title>
        <authorList>
            <person name="Rich V.I."/>
            <person name="Pham V.D."/>
            <person name="Eppley J."/>
            <person name="Shi Y."/>
            <person name="DeLong E.F."/>
        </authorList>
    </citation>
    <scope>NUCLEOTIDE SEQUENCE</scope>
</reference>
<dbReference type="GO" id="GO:0004852">
    <property type="term" value="F:uroporphyrinogen-III synthase activity"/>
    <property type="evidence" value="ECO:0007669"/>
    <property type="project" value="UniProtKB-UniRule"/>
</dbReference>
<dbReference type="GO" id="GO:0006782">
    <property type="term" value="P:protoporphyrinogen IX biosynthetic process"/>
    <property type="evidence" value="ECO:0007669"/>
    <property type="project" value="UniProtKB-UniRule"/>
</dbReference>